<dbReference type="EMBL" id="AOFT01000010">
    <property type="protein sequence ID" value="EMR05939.1"/>
    <property type="molecule type" value="Genomic_DNA"/>
</dbReference>
<reference evidence="4 5" key="1">
    <citation type="journal article" date="2013" name="Genome Announc.">
        <title>Draft Genome Sequence of Bhargavaea cecembensis Strain DSE10T, Isolated from a Deep-Sea Sediment Sample Collected at a Depth of 5,904 m from the Chagos-Laccadive Ridge System in the Indian Ocean.</title>
        <authorList>
            <person name="Shivaji S."/>
            <person name="Ara S."/>
            <person name="Begum Z."/>
            <person name="Ruth M."/>
            <person name="Singh A."/>
            <person name="Kumar Pinnaka A."/>
        </authorList>
    </citation>
    <scope>NUCLEOTIDE SEQUENCE [LARGE SCALE GENOMIC DNA]</scope>
    <source>
        <strain evidence="4 5">DSE10</strain>
    </source>
</reference>
<feature type="domain" description="YqgU-like 6-bladed beta-propeller" evidence="3">
    <location>
        <begin position="88"/>
        <end position="202"/>
    </location>
</feature>
<keyword evidence="2" id="KW-0732">Signal</keyword>
<evidence type="ECO:0000256" key="1">
    <source>
        <dbReference type="SAM" id="MobiDB-lite"/>
    </source>
</evidence>
<feature type="compositionally biased region" description="Acidic residues" evidence="1">
    <location>
        <begin position="32"/>
        <end position="41"/>
    </location>
</feature>
<evidence type="ECO:0000259" key="3">
    <source>
        <dbReference type="Pfam" id="PF21101"/>
    </source>
</evidence>
<dbReference type="Pfam" id="PF21101">
    <property type="entry name" value="YqgU"/>
    <property type="match status" value="1"/>
</dbReference>
<organism evidence="4 5">
    <name type="scientific">Bhargavaea cecembensis DSE10</name>
    <dbReference type="NCBI Taxonomy" id="1235279"/>
    <lineage>
        <taxon>Bacteria</taxon>
        <taxon>Bacillati</taxon>
        <taxon>Bacillota</taxon>
        <taxon>Bacilli</taxon>
        <taxon>Bacillales</taxon>
        <taxon>Caryophanaceae</taxon>
        <taxon>Bhargavaea</taxon>
    </lineage>
</organism>
<dbReference type="Proteomes" id="UP000011919">
    <property type="component" value="Unassembled WGS sequence"/>
</dbReference>
<comment type="caution">
    <text evidence="4">The sequence shown here is derived from an EMBL/GenBank/DDBJ whole genome shotgun (WGS) entry which is preliminary data.</text>
</comment>
<evidence type="ECO:0000313" key="4">
    <source>
        <dbReference type="EMBL" id="EMR05939.1"/>
    </source>
</evidence>
<dbReference type="RefSeq" id="WP_008299956.1">
    <property type="nucleotide sequence ID" value="NZ_AOFT01000010.1"/>
</dbReference>
<feature type="chain" id="PRO_5038805984" description="YqgU-like 6-bladed beta-propeller domain-containing protein" evidence="2">
    <location>
        <begin position="22"/>
        <end position="359"/>
    </location>
</feature>
<evidence type="ECO:0000313" key="5">
    <source>
        <dbReference type="Proteomes" id="UP000011919"/>
    </source>
</evidence>
<protein>
    <recommendedName>
        <fullName evidence="3">YqgU-like 6-bladed beta-propeller domain-containing protein</fullName>
    </recommendedName>
</protein>
<evidence type="ECO:0000256" key="2">
    <source>
        <dbReference type="SAM" id="SignalP"/>
    </source>
</evidence>
<keyword evidence="5" id="KW-1185">Reference proteome</keyword>
<proteinExistence type="predicted"/>
<dbReference type="PROSITE" id="PS51257">
    <property type="entry name" value="PROKAR_LIPOPROTEIN"/>
    <property type="match status" value="1"/>
</dbReference>
<dbReference type="OrthoDB" id="2168335at2"/>
<dbReference type="AlphaFoldDB" id="M7P5X4"/>
<dbReference type="STRING" id="1235279.C772_02210"/>
<dbReference type="eggNOG" id="ENOG50324E2">
    <property type="taxonomic scope" value="Bacteria"/>
</dbReference>
<sequence>MMRTWKVAAVLAIILAAAGCAPEEDARPAQDETADGTEDPAEVPRISSDIGEDPQVMGFDARGRILAISSGETGGSVLYAVDPDKGTAEEIVRTELMITEAESHPSGRLLLRLDAGEGEAHLRLVGEGTAKEDLIVESHDIAWSWNPDDWTELYVTAFDENWAFDVFLADASSGALEAVENAGPFPVWTEAGEVIEIIDDGDLADGGTLVDGSGTVMAENVLEFSTDGKMFAIAKAAGDGSIDYMVGNGKAEWLPVLSIPAGNQWIGLLPAEIEPAGPGRFATLLPAELDAMEGVTAWQPAVISTRGIRKSSVLVDSPVMTCSPETSVCLSGSMGEMLFDTAEGTVVNWIEQLKGDSGN</sequence>
<dbReference type="Gene3D" id="2.120.10.30">
    <property type="entry name" value="TolB, C-terminal domain"/>
    <property type="match status" value="1"/>
</dbReference>
<dbReference type="InterPro" id="IPR048421">
    <property type="entry name" value="YqgU_beta-prop"/>
</dbReference>
<feature type="region of interest" description="Disordered" evidence="1">
    <location>
        <begin position="22"/>
        <end position="53"/>
    </location>
</feature>
<dbReference type="InterPro" id="IPR011042">
    <property type="entry name" value="6-blade_b-propeller_TolB-like"/>
</dbReference>
<feature type="signal peptide" evidence="2">
    <location>
        <begin position="1"/>
        <end position="21"/>
    </location>
</feature>
<accession>M7P5X4</accession>
<gene>
    <name evidence="4" type="ORF">C772_02210</name>
</gene>
<dbReference type="SUPFAM" id="SSF69304">
    <property type="entry name" value="Tricorn protease N-terminal domain"/>
    <property type="match status" value="1"/>
</dbReference>
<name>M7P5X4_9BACL</name>